<dbReference type="Proteomes" id="UP000292423">
    <property type="component" value="Unassembled WGS sequence"/>
</dbReference>
<gene>
    <name evidence="6" type="ORF">EV700_2425</name>
</gene>
<dbReference type="PANTHER" id="PTHR30385">
    <property type="entry name" value="SIGMA FACTOR F FLAGELLAR"/>
    <property type="match status" value="1"/>
</dbReference>
<evidence type="ECO:0000259" key="5">
    <source>
        <dbReference type="Pfam" id="PF04545"/>
    </source>
</evidence>
<dbReference type="NCBIfam" id="TIGR02937">
    <property type="entry name" value="sigma70-ECF"/>
    <property type="match status" value="1"/>
</dbReference>
<dbReference type="RefSeq" id="WP_165391456.1">
    <property type="nucleotide sequence ID" value="NZ_SHKX01000013.1"/>
</dbReference>
<dbReference type="InterPro" id="IPR013324">
    <property type="entry name" value="RNA_pol_sigma_r3/r4-like"/>
</dbReference>
<name>A0A4Q7YNS5_9GAMM</name>
<protein>
    <submittedName>
        <fullName evidence="6">RNA polymerase sigma-28 (SigD/FliA/WhiG) subunit</fullName>
    </submittedName>
</protein>
<dbReference type="CDD" id="cd06171">
    <property type="entry name" value="Sigma70_r4"/>
    <property type="match status" value="1"/>
</dbReference>
<dbReference type="GO" id="GO:0006352">
    <property type="term" value="P:DNA-templated transcription initiation"/>
    <property type="evidence" value="ECO:0007669"/>
    <property type="project" value="InterPro"/>
</dbReference>
<evidence type="ECO:0000256" key="4">
    <source>
        <dbReference type="ARBA" id="ARBA00023163"/>
    </source>
</evidence>
<proteinExistence type="predicted"/>
<accession>A0A4Q7YNS5</accession>
<evidence type="ECO:0000256" key="3">
    <source>
        <dbReference type="ARBA" id="ARBA00023125"/>
    </source>
</evidence>
<dbReference type="InterPro" id="IPR007630">
    <property type="entry name" value="RNA_pol_sigma70_r4"/>
</dbReference>
<dbReference type="EMBL" id="SHKX01000013">
    <property type="protein sequence ID" value="RZU38491.1"/>
    <property type="molecule type" value="Genomic_DNA"/>
</dbReference>
<dbReference type="AlphaFoldDB" id="A0A4Q7YNS5"/>
<feature type="domain" description="RNA polymerase sigma-70 region 4" evidence="5">
    <location>
        <begin position="175"/>
        <end position="221"/>
    </location>
</feature>
<sequence>MVAVDGPGAEHEQLAAWWTDWAQHRDARARTSLFFHYGGWIRILTARLLAVYPHPLAEWGDYIHFASLGLLQALERFEPERGVRFQTFAEPFIKGAVLKGLSCYVQDARSRHPDRSNQVAYDEEASFEVLVNAAVDLAFGFFLEMGIAEPMMQEGPQDIYARAANRNLLQDYVSALPPRERQIIEGHYYQQLDFAVLGELMGISRARVSQLHRQALQRIRAGYEQADDLDLKW</sequence>
<dbReference type="Pfam" id="PF04545">
    <property type="entry name" value="Sigma70_r4"/>
    <property type="match status" value="1"/>
</dbReference>
<evidence type="ECO:0000313" key="7">
    <source>
        <dbReference type="Proteomes" id="UP000292423"/>
    </source>
</evidence>
<dbReference type="PRINTS" id="PR00046">
    <property type="entry name" value="SIGMA70FCT"/>
</dbReference>
<keyword evidence="4" id="KW-0804">Transcription</keyword>
<keyword evidence="2" id="KW-0731">Sigma factor</keyword>
<dbReference type="Gene3D" id="1.20.140.160">
    <property type="match status" value="1"/>
</dbReference>
<evidence type="ECO:0000256" key="1">
    <source>
        <dbReference type="ARBA" id="ARBA00023015"/>
    </source>
</evidence>
<dbReference type="PANTHER" id="PTHR30385:SF7">
    <property type="entry name" value="RNA POLYMERASE SIGMA FACTOR FLIA"/>
    <property type="match status" value="1"/>
</dbReference>
<organism evidence="6 7">
    <name type="scientific">Fluviicoccus keumensis</name>
    <dbReference type="NCBI Taxonomy" id="1435465"/>
    <lineage>
        <taxon>Bacteria</taxon>
        <taxon>Pseudomonadati</taxon>
        <taxon>Pseudomonadota</taxon>
        <taxon>Gammaproteobacteria</taxon>
        <taxon>Moraxellales</taxon>
        <taxon>Moraxellaceae</taxon>
        <taxon>Fluviicoccus</taxon>
    </lineage>
</organism>
<keyword evidence="7" id="KW-1185">Reference proteome</keyword>
<dbReference type="GO" id="GO:0003677">
    <property type="term" value="F:DNA binding"/>
    <property type="evidence" value="ECO:0007669"/>
    <property type="project" value="UniProtKB-KW"/>
</dbReference>
<comment type="caution">
    <text evidence="6">The sequence shown here is derived from an EMBL/GenBank/DDBJ whole genome shotgun (WGS) entry which is preliminary data.</text>
</comment>
<evidence type="ECO:0000313" key="6">
    <source>
        <dbReference type="EMBL" id="RZU38491.1"/>
    </source>
</evidence>
<keyword evidence="3" id="KW-0238">DNA-binding</keyword>
<dbReference type="InterPro" id="IPR014284">
    <property type="entry name" value="RNA_pol_sigma-70_dom"/>
</dbReference>
<dbReference type="Gene3D" id="1.10.1740.10">
    <property type="match status" value="1"/>
</dbReference>
<evidence type="ECO:0000256" key="2">
    <source>
        <dbReference type="ARBA" id="ARBA00023082"/>
    </source>
</evidence>
<dbReference type="SUPFAM" id="SSF88659">
    <property type="entry name" value="Sigma3 and sigma4 domains of RNA polymerase sigma factors"/>
    <property type="match status" value="1"/>
</dbReference>
<dbReference type="InterPro" id="IPR013325">
    <property type="entry name" value="RNA_pol_sigma_r2"/>
</dbReference>
<reference evidence="6 7" key="1">
    <citation type="submission" date="2019-02" db="EMBL/GenBank/DDBJ databases">
        <title>Genomic Encyclopedia of Type Strains, Phase IV (KMG-IV): sequencing the most valuable type-strain genomes for metagenomic binning, comparative biology and taxonomic classification.</title>
        <authorList>
            <person name="Goeker M."/>
        </authorList>
    </citation>
    <scope>NUCLEOTIDE SEQUENCE [LARGE SCALE GENOMIC DNA]</scope>
    <source>
        <strain evidence="6 7">DSM 105135</strain>
    </source>
</reference>
<dbReference type="SUPFAM" id="SSF88946">
    <property type="entry name" value="Sigma2 domain of RNA polymerase sigma factors"/>
    <property type="match status" value="1"/>
</dbReference>
<dbReference type="InterPro" id="IPR000943">
    <property type="entry name" value="RNA_pol_sigma70"/>
</dbReference>
<dbReference type="GO" id="GO:0016987">
    <property type="term" value="F:sigma factor activity"/>
    <property type="evidence" value="ECO:0007669"/>
    <property type="project" value="UniProtKB-KW"/>
</dbReference>
<keyword evidence="1" id="KW-0805">Transcription regulation</keyword>